<evidence type="ECO:0000313" key="13">
    <source>
        <dbReference type="EMBL" id="KAF2436104.1"/>
    </source>
</evidence>
<protein>
    <recommendedName>
        <fullName evidence="12">Glucanase</fullName>
        <ecNumber evidence="12">3.2.1.-</ecNumber>
    </recommendedName>
</protein>
<dbReference type="PRINTS" id="PR00733">
    <property type="entry name" value="GLHYDRLASE6"/>
</dbReference>
<evidence type="ECO:0000256" key="2">
    <source>
        <dbReference type="ARBA" id="ARBA00022801"/>
    </source>
</evidence>
<keyword evidence="3 12" id="KW-0136">Cellulose degradation</keyword>
<comment type="similarity">
    <text evidence="12">Belongs to the glycosyl hydrolase family 6.</text>
</comment>
<accession>A0A9P4P0T3</accession>
<feature type="binding site" evidence="9">
    <location>
        <position position="101"/>
    </location>
    <ligand>
        <name>substrate</name>
    </ligand>
</feature>
<feature type="active site" evidence="10">
    <location>
        <position position="136"/>
    </location>
</feature>
<evidence type="ECO:0000256" key="9">
    <source>
        <dbReference type="PIRSR" id="PIRSR001100-2"/>
    </source>
</evidence>
<evidence type="ECO:0000256" key="3">
    <source>
        <dbReference type="ARBA" id="ARBA00023001"/>
    </source>
</evidence>
<feature type="signal peptide" evidence="12">
    <location>
        <begin position="1"/>
        <end position="18"/>
    </location>
</feature>
<dbReference type="GO" id="GO:0030245">
    <property type="term" value="P:cellulose catabolic process"/>
    <property type="evidence" value="ECO:0007669"/>
    <property type="project" value="UniProtKB-KW"/>
</dbReference>
<feature type="active site" description="Proton donor" evidence="8 11">
    <location>
        <position position="182"/>
    </location>
</feature>
<keyword evidence="6 12" id="KW-0326">Glycosidase</keyword>
<gene>
    <name evidence="13" type="ORF">EJ08DRAFT_603085</name>
</gene>
<evidence type="ECO:0000313" key="14">
    <source>
        <dbReference type="Proteomes" id="UP000800235"/>
    </source>
</evidence>
<evidence type="ECO:0000256" key="10">
    <source>
        <dbReference type="PROSITE-ProRule" id="PRU10056"/>
    </source>
</evidence>
<dbReference type="InterPro" id="IPR001524">
    <property type="entry name" value="Glyco_hydro_6_CS"/>
</dbReference>
<dbReference type="PROSITE" id="PS00656">
    <property type="entry name" value="GLYCOSYL_HYDROL_F6_2"/>
    <property type="match status" value="1"/>
</dbReference>
<dbReference type="InterPro" id="IPR036434">
    <property type="entry name" value="Beta_cellobiohydrolase_sf"/>
</dbReference>
<dbReference type="FunFam" id="3.20.20.40:FF:000001">
    <property type="entry name" value="Glucanase"/>
    <property type="match status" value="1"/>
</dbReference>
<dbReference type="SUPFAM" id="SSF51989">
    <property type="entry name" value="Glycosyl hydrolases family 6, cellulases"/>
    <property type="match status" value="1"/>
</dbReference>
<keyword evidence="7 12" id="KW-0624">Polysaccharide degradation</keyword>
<reference evidence="13" key="1">
    <citation type="journal article" date="2020" name="Stud. Mycol.">
        <title>101 Dothideomycetes genomes: a test case for predicting lifestyles and emergence of pathogens.</title>
        <authorList>
            <person name="Haridas S."/>
            <person name="Albert R."/>
            <person name="Binder M."/>
            <person name="Bloem J."/>
            <person name="Labutti K."/>
            <person name="Salamov A."/>
            <person name="Andreopoulos B."/>
            <person name="Baker S."/>
            <person name="Barry K."/>
            <person name="Bills G."/>
            <person name="Bluhm B."/>
            <person name="Cannon C."/>
            <person name="Castanera R."/>
            <person name="Culley D."/>
            <person name="Daum C."/>
            <person name="Ezra D."/>
            <person name="Gonzalez J."/>
            <person name="Henrissat B."/>
            <person name="Kuo A."/>
            <person name="Liang C."/>
            <person name="Lipzen A."/>
            <person name="Lutzoni F."/>
            <person name="Magnuson J."/>
            <person name="Mondo S."/>
            <person name="Nolan M."/>
            <person name="Ohm R."/>
            <person name="Pangilinan J."/>
            <person name="Park H.-J."/>
            <person name="Ramirez L."/>
            <person name="Alfaro M."/>
            <person name="Sun H."/>
            <person name="Tritt A."/>
            <person name="Yoshinaga Y."/>
            <person name="Zwiers L.-H."/>
            <person name="Turgeon B."/>
            <person name="Goodwin S."/>
            <person name="Spatafora J."/>
            <person name="Crous P."/>
            <person name="Grigoriev I."/>
        </authorList>
    </citation>
    <scope>NUCLEOTIDE SEQUENCE</scope>
    <source>
        <strain evidence="13">CBS 130266</strain>
    </source>
</reference>
<evidence type="ECO:0000256" key="4">
    <source>
        <dbReference type="ARBA" id="ARBA00023157"/>
    </source>
</evidence>
<dbReference type="PROSITE" id="PS00655">
    <property type="entry name" value="GLYCOSYL_HYDROL_F6_1"/>
    <property type="match status" value="1"/>
</dbReference>
<name>A0A9P4P0T3_9PEZI</name>
<feature type="binding site" evidence="9">
    <location>
        <position position="99"/>
    </location>
    <ligand>
        <name>substrate</name>
    </ligand>
</feature>
<keyword evidence="4" id="KW-1015">Disulfide bond</keyword>
<evidence type="ECO:0000256" key="6">
    <source>
        <dbReference type="ARBA" id="ARBA00023295"/>
    </source>
</evidence>
<dbReference type="PIRSF" id="PIRSF001100">
    <property type="entry name" value="Beta_cellobiohydrolase"/>
    <property type="match status" value="1"/>
</dbReference>
<dbReference type="GO" id="GO:0004553">
    <property type="term" value="F:hydrolase activity, hydrolyzing O-glycosyl compounds"/>
    <property type="evidence" value="ECO:0007669"/>
    <property type="project" value="InterPro"/>
</dbReference>
<evidence type="ECO:0000256" key="7">
    <source>
        <dbReference type="ARBA" id="ARBA00023326"/>
    </source>
</evidence>
<keyword evidence="1 12" id="KW-0732">Signal</keyword>
<feature type="binding site" evidence="9">
    <location>
        <position position="230"/>
    </location>
    <ligand>
        <name>substrate</name>
    </ligand>
</feature>
<evidence type="ECO:0000256" key="8">
    <source>
        <dbReference type="PIRSR" id="PIRSR001100-1"/>
    </source>
</evidence>
<dbReference type="Proteomes" id="UP000800235">
    <property type="component" value="Unassembled WGS sequence"/>
</dbReference>
<keyword evidence="5 12" id="KW-0119">Carbohydrate metabolism</keyword>
<proteinExistence type="inferred from homology"/>
<evidence type="ECO:0000256" key="12">
    <source>
        <dbReference type="RuleBase" id="RU361186"/>
    </source>
</evidence>
<dbReference type="EMBL" id="MU007011">
    <property type="protein sequence ID" value="KAF2436104.1"/>
    <property type="molecule type" value="Genomic_DNA"/>
</dbReference>
<keyword evidence="14" id="KW-1185">Reference proteome</keyword>
<feature type="binding site" evidence="9">
    <location>
        <position position="326"/>
    </location>
    <ligand>
        <name>substrate</name>
    </ligand>
</feature>
<evidence type="ECO:0000256" key="5">
    <source>
        <dbReference type="ARBA" id="ARBA00023277"/>
    </source>
</evidence>
<sequence>MKYTTIVSVGSLAAVALAKWDGVAPPAPTSFATQVIQAIDQPQVTQAPAAEDKENFLQGKVYANGYYSSEVMSLAIPSLANQALAPQASKVAKEPSFFWMDKMDKVPMIKEFVADAKKKGGDQVIPLVVYDLPDRDCSALASNGELSNANGGAAKYREYIAAIKKELQAAAPIRFVLVIEPDSLANLVTNMDKQKCAGAAANYRSLTVMALKELNLPNVRMYLDAGHGGWLGWDANLGKAAKLFADIYKQAGSPKSVRGLATNVANYNSWDASCASYTKGNEQCNEKRYIEKLGPELAKKGFPAHFIMDTSRNGVQPTKQIEWGNWCNVIGTGFGKRPTANTGNEMLDAFVWIKPGGECDGTSNTSAARYDGKCGSPDALKPAPEAGSWFQAYFEQLLTNAEAGAWPASGS</sequence>
<dbReference type="OrthoDB" id="64893at2759"/>
<feature type="binding site" evidence="9">
    <location>
        <position position="354"/>
    </location>
    <ligand>
        <name>substrate</name>
    </ligand>
</feature>
<evidence type="ECO:0000256" key="11">
    <source>
        <dbReference type="PROSITE-ProRule" id="PRU10057"/>
    </source>
</evidence>
<feature type="binding site" evidence="9">
    <location>
        <position position="266"/>
    </location>
    <ligand>
        <name>substrate</name>
    </ligand>
</feature>
<dbReference type="PANTHER" id="PTHR34876">
    <property type="match status" value="1"/>
</dbReference>
<feature type="binding site" evidence="9">
    <location>
        <position position="227"/>
    </location>
    <ligand>
        <name>substrate</name>
    </ligand>
</feature>
<keyword evidence="2 12" id="KW-0378">Hydrolase</keyword>
<dbReference type="InterPro" id="IPR016288">
    <property type="entry name" value="Beta_cellobiohydrolase"/>
</dbReference>
<comment type="caution">
    <text evidence="13">The sequence shown here is derived from an EMBL/GenBank/DDBJ whole genome shotgun (WGS) entry which is preliminary data.</text>
</comment>
<dbReference type="Pfam" id="PF01341">
    <property type="entry name" value="Glyco_hydro_6"/>
    <property type="match status" value="1"/>
</dbReference>
<organism evidence="13 14">
    <name type="scientific">Tothia fuscella</name>
    <dbReference type="NCBI Taxonomy" id="1048955"/>
    <lineage>
        <taxon>Eukaryota</taxon>
        <taxon>Fungi</taxon>
        <taxon>Dikarya</taxon>
        <taxon>Ascomycota</taxon>
        <taxon>Pezizomycotina</taxon>
        <taxon>Dothideomycetes</taxon>
        <taxon>Pleosporomycetidae</taxon>
        <taxon>Venturiales</taxon>
        <taxon>Cylindrosympodiaceae</taxon>
        <taxon>Tothia</taxon>
    </lineage>
</organism>
<dbReference type="EC" id="3.2.1.-" evidence="12"/>
<feature type="chain" id="PRO_5040537816" description="Glucanase" evidence="12">
    <location>
        <begin position="19"/>
        <end position="411"/>
    </location>
</feature>
<feature type="active site" description="Proton acceptor" evidence="8">
    <location>
        <position position="360"/>
    </location>
</feature>
<dbReference type="AlphaFoldDB" id="A0A9P4P0T3"/>
<dbReference type="PANTHER" id="PTHR34876:SF4">
    <property type="entry name" value="1,4-BETA-D-GLUCAN CELLOBIOHYDROLASE C-RELATED"/>
    <property type="match status" value="1"/>
</dbReference>
<evidence type="ECO:0000256" key="1">
    <source>
        <dbReference type="ARBA" id="ARBA00022729"/>
    </source>
</evidence>
<feature type="binding site" evidence="9">
    <location>
        <position position="358"/>
    </location>
    <ligand>
        <name>substrate</name>
    </ligand>
</feature>
<dbReference type="Gene3D" id="3.20.20.40">
    <property type="entry name" value="1, 4-beta cellobiohydrolase"/>
    <property type="match status" value="1"/>
</dbReference>